<feature type="domain" description="DXP reductoisomerase C-terminal" evidence="12">
    <location>
        <begin position="272"/>
        <end position="388"/>
    </location>
</feature>
<keyword evidence="4 9" id="KW-0521">NADP</keyword>
<dbReference type="SUPFAM" id="SSF55347">
    <property type="entry name" value="Glyceraldehyde-3-phosphate dehydrogenase-like, C-terminal domain"/>
    <property type="match status" value="1"/>
</dbReference>
<dbReference type="Pfam" id="PF08436">
    <property type="entry name" value="DXP_redisom_C"/>
    <property type="match status" value="1"/>
</dbReference>
<dbReference type="EMBL" id="FMZL01000011">
    <property type="protein sequence ID" value="SDC36252.1"/>
    <property type="molecule type" value="Genomic_DNA"/>
</dbReference>
<dbReference type="GO" id="GO:0030145">
    <property type="term" value="F:manganese ion binding"/>
    <property type="evidence" value="ECO:0007669"/>
    <property type="project" value="TreeGrafter"/>
</dbReference>
<feature type="binding site" evidence="9">
    <location>
        <position position="232"/>
    </location>
    <ligand>
        <name>Mn(2+)</name>
        <dbReference type="ChEBI" id="CHEBI:29035"/>
    </ligand>
</feature>
<evidence type="ECO:0000259" key="10">
    <source>
        <dbReference type="Pfam" id="PF02670"/>
    </source>
</evidence>
<keyword evidence="7 9" id="KW-0414">Isoprene biosynthesis</keyword>
<feature type="binding site" evidence="9">
    <location>
        <position position="210"/>
    </location>
    <ligand>
        <name>1-deoxy-D-xylulose 5-phosphate</name>
        <dbReference type="ChEBI" id="CHEBI:57792"/>
    </ligand>
</feature>
<feature type="binding site" evidence="9">
    <location>
        <position position="26"/>
    </location>
    <ligand>
        <name>NADPH</name>
        <dbReference type="ChEBI" id="CHEBI:57783"/>
    </ligand>
</feature>
<evidence type="ECO:0000256" key="8">
    <source>
        <dbReference type="ARBA" id="ARBA00048543"/>
    </source>
</evidence>
<dbReference type="RefSeq" id="WP_256324508.1">
    <property type="nucleotide sequence ID" value="NZ_FMZL01000011.1"/>
</dbReference>
<dbReference type="Pfam" id="PF13288">
    <property type="entry name" value="DXPR_C"/>
    <property type="match status" value="1"/>
</dbReference>
<dbReference type="Gene3D" id="1.10.1740.10">
    <property type="match status" value="1"/>
</dbReference>
<reference evidence="14" key="1">
    <citation type="submission" date="2016-10" db="EMBL/GenBank/DDBJ databases">
        <authorList>
            <person name="Varghese N."/>
            <person name="Submissions S."/>
        </authorList>
    </citation>
    <scope>NUCLEOTIDE SEQUENCE [LARGE SCALE GENOMIC DNA]</scope>
    <source>
        <strain evidence="14">DSM 22619</strain>
    </source>
</reference>
<feature type="binding site" evidence="9">
    <location>
        <position position="223"/>
    </location>
    <ligand>
        <name>1-deoxy-D-xylulose 5-phosphate</name>
        <dbReference type="ChEBI" id="CHEBI:57792"/>
    </ligand>
</feature>
<dbReference type="PIRSF" id="PIRSF006205">
    <property type="entry name" value="Dxp_reductismrs"/>
    <property type="match status" value="1"/>
</dbReference>
<comment type="similarity">
    <text evidence="2 9">Belongs to the DXR family.</text>
</comment>
<sequence length="399" mass="42910">MSIFEGFKSGVTRHEPQRVAVLGASGSIGTQTLDVCRRHADRLSVVAVAVNDSVSFAVKAAREFGCAYVVIANETHRDDPALADLPASCKVSFGQEGLTRIASADDVDSVVDAVVGFAGIYAGYAALKAGKALMYANKESLVVGGDLLMPLARPGRLIPVDSEHSAIYQCLVGEHRSDVHRIWLTCSGGPFFGMGREELSHVTAAMALKHPTWAMGAKITIDSATLMNKGLEVLEAHHLFDVPVDMVNVLVHPQSMVHSMVEFEDGVVKAQLGPSDMRIPIQYALSYPERWETPAPRVDYCEVPDFTFGRADEDAFGCLRLAKEAGRDGGTMPCAMNAANEVANLAFRQGRCGFLDVEATVAHVMGKTDAVPVESLPQLEEVDARSRELAASYLDGTCR</sequence>
<dbReference type="Pfam" id="PF02670">
    <property type="entry name" value="DXP_reductoisom"/>
    <property type="match status" value="1"/>
</dbReference>
<dbReference type="GO" id="GO:0016853">
    <property type="term" value="F:isomerase activity"/>
    <property type="evidence" value="ECO:0007669"/>
    <property type="project" value="UniProtKB-KW"/>
</dbReference>
<evidence type="ECO:0000256" key="7">
    <source>
        <dbReference type="ARBA" id="ARBA00023229"/>
    </source>
</evidence>
<evidence type="ECO:0000313" key="13">
    <source>
        <dbReference type="EMBL" id="SDC36252.1"/>
    </source>
</evidence>
<evidence type="ECO:0000256" key="2">
    <source>
        <dbReference type="ARBA" id="ARBA00006825"/>
    </source>
</evidence>
<dbReference type="InterPro" id="IPR036169">
    <property type="entry name" value="DXPR_C_sf"/>
</dbReference>
<dbReference type="AlphaFoldDB" id="A0A1G6KYR6"/>
<dbReference type="SUPFAM" id="SSF69055">
    <property type="entry name" value="1-deoxy-D-xylulose-5-phosphate reductoisomerase, C-terminal domain"/>
    <property type="match status" value="1"/>
</dbReference>
<evidence type="ECO:0000259" key="11">
    <source>
        <dbReference type="Pfam" id="PF08436"/>
    </source>
</evidence>
<dbReference type="GO" id="GO:0051484">
    <property type="term" value="P:isopentenyl diphosphate biosynthetic process, methylerythritol 4-phosphate pathway involved in terpenoid biosynthetic process"/>
    <property type="evidence" value="ECO:0007669"/>
    <property type="project" value="UniProtKB-ARBA"/>
</dbReference>
<comment type="caution">
    <text evidence="9">Lacks conserved residue(s) required for the propagation of feature annotation.</text>
</comment>
<dbReference type="InterPro" id="IPR036291">
    <property type="entry name" value="NAD(P)-bd_dom_sf"/>
</dbReference>
<feature type="binding site" evidence="9">
    <location>
        <position position="216"/>
    </location>
    <ligand>
        <name>NADPH</name>
        <dbReference type="ChEBI" id="CHEBI:57783"/>
    </ligand>
</feature>
<dbReference type="GO" id="GO:0070402">
    <property type="term" value="F:NADPH binding"/>
    <property type="evidence" value="ECO:0007669"/>
    <property type="project" value="InterPro"/>
</dbReference>
<feature type="domain" description="1-deoxy-D-xylulose 5-phosphate reductoisomerase C-terminal" evidence="11">
    <location>
        <begin position="157"/>
        <end position="240"/>
    </location>
</feature>
<feature type="domain" description="1-deoxy-D-xylulose 5-phosphate reductoisomerase N-terminal" evidence="10">
    <location>
        <begin position="19"/>
        <end position="145"/>
    </location>
</feature>
<feature type="binding site" evidence="9">
    <location>
        <position position="161"/>
    </location>
    <ligand>
        <name>Mn(2+)</name>
        <dbReference type="ChEBI" id="CHEBI:29035"/>
    </ligand>
</feature>
<feature type="binding site" evidence="9">
    <location>
        <position position="28"/>
    </location>
    <ligand>
        <name>NADPH</name>
        <dbReference type="ChEBI" id="CHEBI:57783"/>
    </ligand>
</feature>
<gene>
    <name evidence="9" type="primary">dxr</name>
    <name evidence="13" type="ORF">SAMN04487824_1118</name>
</gene>
<dbReference type="InterPro" id="IPR013644">
    <property type="entry name" value="DXP_reductoisomerase_C"/>
</dbReference>
<organism evidence="13 14">
    <name type="scientific">Parafannyhessea umbonata</name>
    <dbReference type="NCBI Taxonomy" id="604330"/>
    <lineage>
        <taxon>Bacteria</taxon>
        <taxon>Bacillati</taxon>
        <taxon>Actinomycetota</taxon>
        <taxon>Coriobacteriia</taxon>
        <taxon>Coriobacteriales</taxon>
        <taxon>Atopobiaceae</taxon>
        <taxon>Parafannyhessea</taxon>
    </lineage>
</organism>
<dbReference type="NCBIfam" id="TIGR00243">
    <property type="entry name" value="Dxr"/>
    <property type="match status" value="1"/>
</dbReference>
<dbReference type="UniPathway" id="UPA00056">
    <property type="reaction ID" value="UER00092"/>
</dbReference>
<accession>A0A1G6KYR6</accession>
<dbReference type="SUPFAM" id="SSF51735">
    <property type="entry name" value="NAD(P)-binding Rossmann-fold domains"/>
    <property type="match status" value="1"/>
</dbReference>
<feature type="binding site" evidence="9">
    <location>
        <position position="187"/>
    </location>
    <ligand>
        <name>1-deoxy-D-xylulose 5-phosphate</name>
        <dbReference type="ChEBI" id="CHEBI:57792"/>
    </ligand>
</feature>
<keyword evidence="3 9" id="KW-0479">Metal-binding</keyword>
<feature type="binding site" evidence="9">
    <location>
        <position position="163"/>
    </location>
    <ligand>
        <name>1-deoxy-D-xylulose 5-phosphate</name>
        <dbReference type="ChEBI" id="CHEBI:57792"/>
    </ligand>
</feature>
<dbReference type="InterPro" id="IPR026877">
    <property type="entry name" value="DXPR_C"/>
</dbReference>
<dbReference type="PANTHER" id="PTHR30525">
    <property type="entry name" value="1-DEOXY-D-XYLULOSE 5-PHOSPHATE REDUCTOISOMERASE"/>
    <property type="match status" value="1"/>
</dbReference>
<comment type="pathway">
    <text evidence="1 9">Isoprenoid biosynthesis; isopentenyl diphosphate biosynthesis via DXP pathway; isopentenyl diphosphate from 1-deoxy-D-xylulose 5-phosphate: step 1/6.</text>
</comment>
<keyword evidence="6 9" id="KW-0464">Manganese</keyword>
<evidence type="ECO:0000256" key="4">
    <source>
        <dbReference type="ARBA" id="ARBA00022857"/>
    </source>
</evidence>
<dbReference type="InterPro" id="IPR013512">
    <property type="entry name" value="DXP_reductoisomerase_N"/>
</dbReference>
<feature type="binding site" evidence="9">
    <location>
        <position position="162"/>
    </location>
    <ligand>
        <name>1-deoxy-D-xylulose 5-phosphate</name>
        <dbReference type="ChEBI" id="CHEBI:57792"/>
    </ligand>
</feature>
<evidence type="ECO:0000256" key="6">
    <source>
        <dbReference type="ARBA" id="ARBA00023211"/>
    </source>
</evidence>
<proteinExistence type="inferred from homology"/>
<evidence type="ECO:0000256" key="9">
    <source>
        <dbReference type="HAMAP-Rule" id="MF_00183"/>
    </source>
</evidence>
<feature type="binding site" evidence="9">
    <location>
        <position position="27"/>
    </location>
    <ligand>
        <name>NADPH</name>
        <dbReference type="ChEBI" id="CHEBI:57783"/>
    </ligand>
</feature>
<feature type="binding site" evidence="9">
    <location>
        <position position="228"/>
    </location>
    <ligand>
        <name>1-deoxy-D-xylulose 5-phosphate</name>
        <dbReference type="ChEBI" id="CHEBI:57792"/>
    </ligand>
</feature>
<name>A0A1G6KYR6_9ACTN</name>
<evidence type="ECO:0000256" key="3">
    <source>
        <dbReference type="ARBA" id="ARBA00022723"/>
    </source>
</evidence>
<feature type="binding site" evidence="9">
    <location>
        <position position="139"/>
    </location>
    <ligand>
        <name>NADPH</name>
        <dbReference type="ChEBI" id="CHEBI:57783"/>
    </ligand>
</feature>
<comment type="function">
    <text evidence="9">Catalyzes the NADPH-dependent rearrangement and reduction of 1-deoxy-D-xylulose-5-phosphate (DXP) to 2-C-methyl-D-erythritol 4-phosphate (MEP).</text>
</comment>
<dbReference type="Gene3D" id="3.40.50.720">
    <property type="entry name" value="NAD(P)-binding Rossmann-like Domain"/>
    <property type="match status" value="1"/>
</dbReference>
<dbReference type="Proteomes" id="UP000198528">
    <property type="component" value="Unassembled WGS sequence"/>
</dbReference>
<evidence type="ECO:0000256" key="1">
    <source>
        <dbReference type="ARBA" id="ARBA00005094"/>
    </source>
</evidence>
<dbReference type="FunFam" id="3.40.50.720:FF:000045">
    <property type="entry name" value="1-deoxy-D-xylulose 5-phosphate reductoisomerase"/>
    <property type="match status" value="1"/>
</dbReference>
<feature type="binding site" evidence="9">
    <location>
        <position position="138"/>
    </location>
    <ligand>
        <name>1-deoxy-D-xylulose 5-phosphate</name>
        <dbReference type="ChEBI" id="CHEBI:57792"/>
    </ligand>
</feature>
<keyword evidence="13" id="KW-0413">Isomerase</keyword>
<protein>
    <recommendedName>
        <fullName evidence="9">1-deoxy-D-xylulose 5-phosphate reductoisomerase</fullName>
        <shortName evidence="9">DXP reductoisomerase</shortName>
        <ecNumber evidence="9">1.1.1.267</ecNumber>
    </recommendedName>
    <alternativeName>
        <fullName evidence="9">1-deoxyxylulose-5-phosphate reductoisomerase</fullName>
    </alternativeName>
    <alternativeName>
        <fullName evidence="9">2-C-methyl-D-erythritol 4-phosphate synthase</fullName>
    </alternativeName>
</protein>
<dbReference type="GO" id="GO:0030604">
    <property type="term" value="F:1-deoxy-D-xylulose-5-phosphate reductoisomerase activity"/>
    <property type="evidence" value="ECO:0007669"/>
    <property type="project" value="UniProtKB-UniRule"/>
</dbReference>
<feature type="binding site" evidence="9">
    <location>
        <position position="229"/>
    </location>
    <ligand>
        <name>1-deoxy-D-xylulose 5-phosphate</name>
        <dbReference type="ChEBI" id="CHEBI:57792"/>
    </ligand>
</feature>
<dbReference type="EC" id="1.1.1.267" evidence="9"/>
<dbReference type="STRING" id="604330.SAMN04489857_0936"/>
<keyword evidence="14" id="KW-1185">Reference proteome</keyword>
<dbReference type="PANTHER" id="PTHR30525:SF0">
    <property type="entry name" value="1-DEOXY-D-XYLULOSE 5-PHOSPHATE REDUCTOISOMERASE, CHLOROPLASTIC"/>
    <property type="match status" value="1"/>
</dbReference>
<dbReference type="InterPro" id="IPR003821">
    <property type="entry name" value="DXP_reductoisomerase"/>
</dbReference>
<comment type="catalytic activity">
    <reaction evidence="8">
        <text>2-C-methyl-D-erythritol 4-phosphate + NADP(+) = 1-deoxy-D-xylulose 5-phosphate + NADPH + H(+)</text>
        <dbReference type="Rhea" id="RHEA:13717"/>
        <dbReference type="ChEBI" id="CHEBI:15378"/>
        <dbReference type="ChEBI" id="CHEBI:57783"/>
        <dbReference type="ChEBI" id="CHEBI:57792"/>
        <dbReference type="ChEBI" id="CHEBI:58262"/>
        <dbReference type="ChEBI" id="CHEBI:58349"/>
        <dbReference type="EC" id="1.1.1.267"/>
    </reaction>
    <physiologicalReaction direction="right-to-left" evidence="8">
        <dbReference type="Rhea" id="RHEA:13719"/>
    </physiologicalReaction>
</comment>
<comment type="cofactor">
    <cofactor evidence="9">
        <name>Mg(2+)</name>
        <dbReference type="ChEBI" id="CHEBI:18420"/>
    </cofactor>
    <cofactor evidence="9">
        <name>Mn(2+)</name>
        <dbReference type="ChEBI" id="CHEBI:29035"/>
    </cofactor>
</comment>
<keyword evidence="5 9" id="KW-0560">Oxidoreductase</keyword>
<keyword evidence="9" id="KW-0460">Magnesium</keyword>
<evidence type="ECO:0000259" key="12">
    <source>
        <dbReference type="Pfam" id="PF13288"/>
    </source>
</evidence>
<dbReference type="HAMAP" id="MF_00183">
    <property type="entry name" value="DXP_reductoisom"/>
    <property type="match status" value="1"/>
</dbReference>
<feature type="binding site" evidence="9">
    <location>
        <position position="137"/>
    </location>
    <ligand>
        <name>NADPH</name>
        <dbReference type="ChEBI" id="CHEBI:57783"/>
    </ligand>
</feature>
<evidence type="ECO:0000256" key="5">
    <source>
        <dbReference type="ARBA" id="ARBA00023002"/>
    </source>
</evidence>
<feature type="binding site" evidence="9">
    <location>
        <position position="232"/>
    </location>
    <ligand>
        <name>1-deoxy-D-xylulose 5-phosphate</name>
        <dbReference type="ChEBI" id="CHEBI:57792"/>
    </ligand>
</feature>
<feature type="binding site" evidence="9">
    <location>
        <position position="163"/>
    </location>
    <ligand>
        <name>Mn(2+)</name>
        <dbReference type="ChEBI" id="CHEBI:29035"/>
    </ligand>
</feature>
<evidence type="ECO:0000313" key="14">
    <source>
        <dbReference type="Proteomes" id="UP000198528"/>
    </source>
</evidence>